<feature type="compositionally biased region" description="Polar residues" evidence="1">
    <location>
        <begin position="48"/>
        <end position="62"/>
    </location>
</feature>
<evidence type="ECO:0000313" key="2">
    <source>
        <dbReference type="EMBL" id="KAK7531384.1"/>
    </source>
</evidence>
<dbReference type="Proteomes" id="UP001360953">
    <property type="component" value="Unassembled WGS sequence"/>
</dbReference>
<protein>
    <submittedName>
        <fullName evidence="2">Uncharacterized protein</fullName>
    </submittedName>
</protein>
<name>A0ABR1L811_9PEZI</name>
<feature type="region of interest" description="Disordered" evidence="1">
    <location>
        <begin position="232"/>
        <end position="273"/>
    </location>
</feature>
<reference evidence="2 3" key="1">
    <citation type="submission" date="2024-04" db="EMBL/GenBank/DDBJ databases">
        <title>Phyllosticta paracitricarpa is synonymous to the EU quarantine fungus P. citricarpa based on phylogenomic analyses.</title>
        <authorList>
            <consortium name="Lawrence Berkeley National Laboratory"/>
            <person name="Van ingen-buijs V.A."/>
            <person name="Van westerhoven A.C."/>
            <person name="Haridas S."/>
            <person name="Skiadas P."/>
            <person name="Martin F."/>
            <person name="Groenewald J.Z."/>
            <person name="Crous P.W."/>
            <person name="Seidl M.F."/>
        </authorList>
    </citation>
    <scope>NUCLEOTIDE SEQUENCE [LARGE SCALE GENOMIC DNA]</scope>
    <source>
        <strain evidence="2 3">CPC 17464</strain>
    </source>
</reference>
<proteinExistence type="predicted"/>
<comment type="caution">
    <text evidence="2">The sequence shown here is derived from an EMBL/GenBank/DDBJ whole genome shotgun (WGS) entry which is preliminary data.</text>
</comment>
<dbReference type="RefSeq" id="XP_066651208.1">
    <property type="nucleotide sequence ID" value="XM_066793748.1"/>
</dbReference>
<dbReference type="EMBL" id="JBBPEH010000012">
    <property type="protein sequence ID" value="KAK7531384.1"/>
    <property type="molecule type" value="Genomic_DNA"/>
</dbReference>
<accession>A0ABR1L811</accession>
<evidence type="ECO:0000256" key="1">
    <source>
        <dbReference type="SAM" id="MobiDB-lite"/>
    </source>
</evidence>
<gene>
    <name evidence="2" type="ORF">J3D65DRAFT_112791</name>
</gene>
<feature type="compositionally biased region" description="Basic residues" evidence="1">
    <location>
        <begin position="64"/>
        <end position="83"/>
    </location>
</feature>
<feature type="compositionally biased region" description="Gly residues" evidence="1">
    <location>
        <begin position="263"/>
        <end position="273"/>
    </location>
</feature>
<organism evidence="2 3">
    <name type="scientific">Phyllosticta citribraziliensis</name>
    <dbReference type="NCBI Taxonomy" id="989973"/>
    <lineage>
        <taxon>Eukaryota</taxon>
        <taxon>Fungi</taxon>
        <taxon>Dikarya</taxon>
        <taxon>Ascomycota</taxon>
        <taxon>Pezizomycotina</taxon>
        <taxon>Dothideomycetes</taxon>
        <taxon>Dothideomycetes incertae sedis</taxon>
        <taxon>Botryosphaeriales</taxon>
        <taxon>Phyllostictaceae</taxon>
        <taxon>Phyllosticta</taxon>
    </lineage>
</organism>
<keyword evidence="3" id="KW-1185">Reference proteome</keyword>
<feature type="region of interest" description="Disordered" evidence="1">
    <location>
        <begin position="47"/>
        <end position="186"/>
    </location>
</feature>
<evidence type="ECO:0000313" key="3">
    <source>
        <dbReference type="Proteomes" id="UP001360953"/>
    </source>
</evidence>
<sequence length="273" mass="30681">MPHGLKGANAYISKCRFLPHKNRPKEVFPGHRYPRPITPVHFAEATCTHESPQSMSDRSLIQPTRRRKKKKKKLTRKVQRHACRNFGDRQTAAASQPARAATNQGTRQRQKETQEPHVNNRPVPRRRARISQAASCAPRSRKQGKHPSLLLPASSTAHDQVPRYRISSQARSRQPGHPPPWRWRRGRHAAFERGAFANAATYCMYTAIAQQHRHCQGKVRRAASIARPRATFFATSSGRGAQHSPPPPSIARKESRRPAKALRGGGGTGEGRR</sequence>
<dbReference type="GeneID" id="92026654"/>
<feature type="compositionally biased region" description="Low complexity" evidence="1">
    <location>
        <begin position="89"/>
        <end position="102"/>
    </location>
</feature>